<accession>A0A3S1C455</accession>
<keyword evidence="2" id="KW-1185">Reference proteome</keyword>
<evidence type="ECO:0000313" key="2">
    <source>
        <dbReference type="Proteomes" id="UP000271624"/>
    </source>
</evidence>
<reference evidence="1" key="2">
    <citation type="journal article" date="2019" name="Genome Biol. Evol.">
        <title>Day and night: Metabolic profiles and evolutionary relationships of six axenic non-marine cyanobacteria.</title>
        <authorList>
            <person name="Will S.E."/>
            <person name="Henke P."/>
            <person name="Boedeker C."/>
            <person name="Huang S."/>
            <person name="Brinkmann H."/>
            <person name="Rohde M."/>
            <person name="Jarek M."/>
            <person name="Friedl T."/>
            <person name="Seufert S."/>
            <person name="Schumacher M."/>
            <person name="Overmann J."/>
            <person name="Neumann-Schaal M."/>
            <person name="Petersen J."/>
        </authorList>
    </citation>
    <scope>NUCLEOTIDE SEQUENCE [LARGE SCALE GENOMIC DNA]</scope>
    <source>
        <strain evidence="1">PCC 7102</strain>
    </source>
</reference>
<dbReference type="Proteomes" id="UP000271624">
    <property type="component" value="Unassembled WGS sequence"/>
</dbReference>
<dbReference type="EMBL" id="RSCL01000035">
    <property type="protein sequence ID" value="RUS96665.1"/>
    <property type="molecule type" value="Genomic_DNA"/>
</dbReference>
<comment type="caution">
    <text evidence="1">The sequence shown here is derived from an EMBL/GenBank/DDBJ whole genome shotgun (WGS) entry which is preliminary data.</text>
</comment>
<organism evidence="1 2">
    <name type="scientific">Dulcicalothrix desertica PCC 7102</name>
    <dbReference type="NCBI Taxonomy" id="232991"/>
    <lineage>
        <taxon>Bacteria</taxon>
        <taxon>Bacillati</taxon>
        <taxon>Cyanobacteriota</taxon>
        <taxon>Cyanophyceae</taxon>
        <taxon>Nostocales</taxon>
        <taxon>Calotrichaceae</taxon>
        <taxon>Dulcicalothrix</taxon>
    </lineage>
</organism>
<proteinExistence type="predicted"/>
<evidence type="ECO:0000313" key="1">
    <source>
        <dbReference type="EMBL" id="RUS96665.1"/>
    </source>
</evidence>
<sequence length="267" mass="31050">MIHEGFVTPTDIELAFKHWQNIEEWGTPTDQTNYEYAPPRSERKDESWNYAMKSEREQYYQQLQHIITQNLQNVQVYNLSIPKSVPEALQWKHPYFYIPIVVGSINDNNWLCLAPTVPNQASYHNKKHKSVAKITCEENSSASQNTIAQIQPLLDNLTPISIYGYYYGGYNYTYQHHIAGAIAESKEKAIELALQNAEMVVVEQLTLEYANDNYNSRKFSQFMNECLNHRTAYSLSFWDIGYTYEVGQTPAGDWIGVWTQSEFEYNP</sequence>
<dbReference type="AlphaFoldDB" id="A0A3S1C455"/>
<protein>
    <submittedName>
        <fullName evidence="1">Uncharacterized protein</fullName>
    </submittedName>
</protein>
<name>A0A3S1C455_9CYAN</name>
<dbReference type="OrthoDB" id="493069at2"/>
<reference evidence="1" key="1">
    <citation type="submission" date="2018-12" db="EMBL/GenBank/DDBJ databases">
        <authorList>
            <person name="Will S."/>
            <person name="Neumann-Schaal M."/>
            <person name="Henke P."/>
        </authorList>
    </citation>
    <scope>NUCLEOTIDE SEQUENCE</scope>
    <source>
        <strain evidence="1">PCC 7102</strain>
    </source>
</reference>
<gene>
    <name evidence="1" type="ORF">DSM106972_086880</name>
</gene>
<dbReference type="RefSeq" id="WP_127086685.1">
    <property type="nucleotide sequence ID" value="NZ_RSCL01000035.1"/>
</dbReference>
<dbReference type="Gene3D" id="3.40.1460.10">
    <property type="entry name" value="Nuclease A inhibitor-like"/>
    <property type="match status" value="1"/>
</dbReference>